<comment type="caution">
    <text evidence="4">The sequence shown here is derived from an EMBL/GenBank/DDBJ whole genome shotgun (WGS) entry which is preliminary data.</text>
</comment>
<evidence type="ECO:0000313" key="7">
    <source>
        <dbReference type="Proteomes" id="UP001152797"/>
    </source>
</evidence>
<reference evidence="5" key="2">
    <citation type="submission" date="2024-04" db="EMBL/GenBank/DDBJ databases">
        <authorList>
            <person name="Chen Y."/>
            <person name="Shah S."/>
            <person name="Dougan E. K."/>
            <person name="Thang M."/>
            <person name="Chan C."/>
        </authorList>
    </citation>
    <scope>NUCLEOTIDE SEQUENCE [LARGE SCALE GENOMIC DNA]</scope>
</reference>
<evidence type="ECO:0000313" key="4">
    <source>
        <dbReference type="EMBL" id="CAI3982828.1"/>
    </source>
</evidence>
<accession>A0A9P1C0X6</accession>
<evidence type="ECO:0000313" key="5">
    <source>
        <dbReference type="EMBL" id="CAL1136203.1"/>
    </source>
</evidence>
<feature type="compositionally biased region" description="Basic residues" evidence="2">
    <location>
        <begin position="222"/>
        <end position="232"/>
    </location>
</feature>
<dbReference type="InterPro" id="IPR001623">
    <property type="entry name" value="DnaJ_domain"/>
</dbReference>
<dbReference type="SMART" id="SM00271">
    <property type="entry name" value="DnaJ"/>
    <property type="match status" value="1"/>
</dbReference>
<dbReference type="Gene3D" id="1.10.287.110">
    <property type="entry name" value="DnaJ domain"/>
    <property type="match status" value="1"/>
</dbReference>
<protein>
    <submittedName>
        <fullName evidence="6">DnaJ protein-like 2</fullName>
    </submittedName>
</protein>
<evidence type="ECO:0000256" key="2">
    <source>
        <dbReference type="SAM" id="MobiDB-lite"/>
    </source>
</evidence>
<dbReference type="PANTHER" id="PTHR44240">
    <property type="entry name" value="DNAJ DOMAIN (PROKARYOTIC HEAT SHOCK PROTEIN)-RELATED"/>
    <property type="match status" value="1"/>
</dbReference>
<dbReference type="PROSITE" id="PS50076">
    <property type="entry name" value="DNAJ_2"/>
    <property type="match status" value="1"/>
</dbReference>
<dbReference type="SUPFAM" id="SSF46565">
    <property type="entry name" value="Chaperone J-domain"/>
    <property type="match status" value="1"/>
</dbReference>
<keyword evidence="7" id="KW-1185">Reference proteome</keyword>
<dbReference type="Pfam" id="PF00226">
    <property type="entry name" value="DnaJ"/>
    <property type="match status" value="1"/>
</dbReference>
<dbReference type="EMBL" id="CAMXCT020000752">
    <property type="protein sequence ID" value="CAL1136203.1"/>
    <property type="molecule type" value="Genomic_DNA"/>
</dbReference>
<dbReference type="AlphaFoldDB" id="A0A9P1C0X6"/>
<evidence type="ECO:0000259" key="3">
    <source>
        <dbReference type="PROSITE" id="PS50076"/>
    </source>
</evidence>
<dbReference type="PANTHER" id="PTHR44240:SF10">
    <property type="entry name" value="J DOMAIN-CONTAINING PROTEIN"/>
    <property type="match status" value="1"/>
</dbReference>
<feature type="domain" description="J" evidence="3">
    <location>
        <begin position="5"/>
        <end position="66"/>
    </location>
</feature>
<evidence type="ECO:0000256" key="1">
    <source>
        <dbReference type="SAM" id="Coils"/>
    </source>
</evidence>
<dbReference type="CDD" id="cd06257">
    <property type="entry name" value="DnaJ"/>
    <property type="match status" value="1"/>
</dbReference>
<dbReference type="Proteomes" id="UP001152797">
    <property type="component" value="Unassembled WGS sequence"/>
</dbReference>
<feature type="coiled-coil region" evidence="1">
    <location>
        <begin position="500"/>
        <end position="559"/>
    </location>
</feature>
<gene>
    <name evidence="4" type="ORF">C1SCF055_LOCUS10492</name>
</gene>
<sequence length="601" mass="69294">MSCESLYDVLLVDQNATLDDIKLAFKKRALQVHPDKGGSKEAFHLVYQALETLADPEARAKYDNTLSQVKTRPEQRPHQRVPGRKKKAPKKPGHRAAEKEPKPKRPAAHGGKASTAPAAPATQQSKQTKLLIRIHDLLKQLPRHVRNDVICKQFSQKQRLILERWMVDMSTEGGKERSLALATESLAASARSPGTAQDGHCSVLALPAASASFSRKEFAKQTAKRTKRKRNKESKGKVRSTAGYLKKDSRGSLAYRAGICFDSFEMLTKKCDFQTALEYLVVLTAAKQKMRDPKAPDLHFEERLQAALVSSAKEHGKDLADLRLSFVLIQAAGFFIGISLRAPTVRSIDILGRMRCFMEAFRQYAKNGGNRCIYWQYSPAHLQDAWERFQKGVAHAWEIAGANSTDILQKIQALHKGRTEFRIRQLQKWEQGHMAMQDKNWRRPKRLRTPLPFRAQKYRKVLSEREECRRMALEDRKRHRPRGLRGQNYSRKLLALKRLLARWESALKRKARLLDKARRKVIEEKKAQRKKTQEERRRLEALNQKRLKEEERLRRKALRKRMRSDLTMDEILGRHDADGPDRKKWDVLRSWAFIRCSTGLS</sequence>
<reference evidence="4" key="1">
    <citation type="submission" date="2022-10" db="EMBL/GenBank/DDBJ databases">
        <authorList>
            <person name="Chen Y."/>
            <person name="Dougan E. K."/>
            <person name="Chan C."/>
            <person name="Rhodes N."/>
            <person name="Thang M."/>
        </authorList>
    </citation>
    <scope>NUCLEOTIDE SEQUENCE</scope>
</reference>
<feature type="region of interest" description="Disordered" evidence="2">
    <location>
        <begin position="217"/>
        <end position="241"/>
    </location>
</feature>
<dbReference type="InterPro" id="IPR036869">
    <property type="entry name" value="J_dom_sf"/>
</dbReference>
<keyword evidence="1" id="KW-0175">Coiled coil</keyword>
<feature type="compositionally biased region" description="Low complexity" evidence="2">
    <location>
        <begin position="112"/>
        <end position="126"/>
    </location>
</feature>
<dbReference type="EMBL" id="CAMXCT010000752">
    <property type="protein sequence ID" value="CAI3982828.1"/>
    <property type="molecule type" value="Genomic_DNA"/>
</dbReference>
<proteinExistence type="predicted"/>
<evidence type="ECO:0000313" key="6">
    <source>
        <dbReference type="EMBL" id="CAL4770140.1"/>
    </source>
</evidence>
<organism evidence="4">
    <name type="scientific">Cladocopium goreaui</name>
    <dbReference type="NCBI Taxonomy" id="2562237"/>
    <lineage>
        <taxon>Eukaryota</taxon>
        <taxon>Sar</taxon>
        <taxon>Alveolata</taxon>
        <taxon>Dinophyceae</taxon>
        <taxon>Suessiales</taxon>
        <taxon>Symbiodiniaceae</taxon>
        <taxon>Cladocopium</taxon>
    </lineage>
</organism>
<dbReference type="EMBL" id="CAMXCT030000752">
    <property type="protein sequence ID" value="CAL4770140.1"/>
    <property type="molecule type" value="Genomic_DNA"/>
</dbReference>
<dbReference type="InterPro" id="IPR052276">
    <property type="entry name" value="Diphthamide-biosynth_chaperone"/>
</dbReference>
<feature type="region of interest" description="Disordered" evidence="2">
    <location>
        <begin position="66"/>
        <end position="126"/>
    </location>
</feature>
<feature type="compositionally biased region" description="Basic residues" evidence="2">
    <location>
        <begin position="78"/>
        <end position="94"/>
    </location>
</feature>
<name>A0A9P1C0X6_9DINO</name>